<keyword evidence="1" id="KW-0812">Transmembrane</keyword>
<dbReference type="RefSeq" id="WP_115810598.1">
    <property type="nucleotide sequence ID" value="NZ_QREI01000005.1"/>
</dbReference>
<dbReference type="Proteomes" id="UP000256919">
    <property type="component" value="Unassembled WGS sequence"/>
</dbReference>
<dbReference type="AlphaFoldDB" id="A0A3D9MD22"/>
<comment type="caution">
    <text evidence="2">The sequence shown here is derived from an EMBL/GenBank/DDBJ whole genome shotgun (WGS) entry which is preliminary data.</text>
</comment>
<dbReference type="EMBL" id="QREI01000005">
    <property type="protein sequence ID" value="REE16917.1"/>
    <property type="molecule type" value="Genomic_DNA"/>
</dbReference>
<accession>A0A3D9MD22</accession>
<name>A0A3D9MD22_9FLAO</name>
<evidence type="ECO:0000256" key="1">
    <source>
        <dbReference type="SAM" id="Phobius"/>
    </source>
</evidence>
<dbReference type="OrthoDB" id="9851820at2"/>
<proteinExistence type="predicted"/>
<feature type="transmembrane region" description="Helical" evidence="1">
    <location>
        <begin position="66"/>
        <end position="87"/>
    </location>
</feature>
<feature type="transmembrane region" description="Helical" evidence="1">
    <location>
        <begin position="138"/>
        <end position="155"/>
    </location>
</feature>
<sequence>MSKKKNKIKKNKDLYRESVLQHYTESYKSETYARQRIDIITIALSTGGIVLGLSILKYIFDKNMDIDPIILKVSIFLFMLTIIINYVNQHIAVKAHNNEKKWAKKEDEITKYGLDEENNIKDYSVFNKAIRILNTSNFIMLIVSIFTMAYFFLFTF</sequence>
<gene>
    <name evidence="2" type="ORF">DFQ09_105129</name>
</gene>
<protein>
    <submittedName>
        <fullName evidence="2">Uncharacterized protein</fullName>
    </submittedName>
</protein>
<keyword evidence="1" id="KW-1133">Transmembrane helix</keyword>
<organism evidence="2 3">
    <name type="scientific">Winogradskyella pacifica</name>
    <dbReference type="NCBI Taxonomy" id="664642"/>
    <lineage>
        <taxon>Bacteria</taxon>
        <taxon>Pseudomonadati</taxon>
        <taxon>Bacteroidota</taxon>
        <taxon>Flavobacteriia</taxon>
        <taxon>Flavobacteriales</taxon>
        <taxon>Flavobacteriaceae</taxon>
        <taxon>Winogradskyella</taxon>
    </lineage>
</organism>
<feature type="transmembrane region" description="Helical" evidence="1">
    <location>
        <begin position="37"/>
        <end position="60"/>
    </location>
</feature>
<reference evidence="2 3" key="1">
    <citation type="submission" date="2018-07" db="EMBL/GenBank/DDBJ databases">
        <title>Genomic Encyclopedia of Type Strains, Phase III (KMG-III): the genomes of soil and plant-associated and newly described type strains.</title>
        <authorList>
            <person name="Whitman W."/>
        </authorList>
    </citation>
    <scope>NUCLEOTIDE SEQUENCE [LARGE SCALE GENOMIC DNA]</scope>
    <source>
        <strain evidence="2 3">CECT 7948</strain>
    </source>
</reference>
<keyword evidence="1" id="KW-0472">Membrane</keyword>
<evidence type="ECO:0000313" key="2">
    <source>
        <dbReference type="EMBL" id="REE16917.1"/>
    </source>
</evidence>
<evidence type="ECO:0000313" key="3">
    <source>
        <dbReference type="Proteomes" id="UP000256919"/>
    </source>
</evidence>
<keyword evidence="3" id="KW-1185">Reference proteome</keyword>